<proteinExistence type="predicted"/>
<dbReference type="Proteomes" id="UP000322667">
    <property type="component" value="Chromosome D06"/>
</dbReference>
<protein>
    <submittedName>
        <fullName evidence="1">Uncharacterized protein</fullName>
    </submittedName>
</protein>
<dbReference type="AlphaFoldDB" id="A0A5D2KGC5"/>
<organism evidence="1 2">
    <name type="scientific">Gossypium tomentosum</name>
    <name type="common">Hawaiian cotton</name>
    <name type="synonym">Gossypium sandvicense</name>
    <dbReference type="NCBI Taxonomy" id="34277"/>
    <lineage>
        <taxon>Eukaryota</taxon>
        <taxon>Viridiplantae</taxon>
        <taxon>Streptophyta</taxon>
        <taxon>Embryophyta</taxon>
        <taxon>Tracheophyta</taxon>
        <taxon>Spermatophyta</taxon>
        <taxon>Magnoliopsida</taxon>
        <taxon>eudicotyledons</taxon>
        <taxon>Gunneridae</taxon>
        <taxon>Pentapetalae</taxon>
        <taxon>rosids</taxon>
        <taxon>malvids</taxon>
        <taxon>Malvales</taxon>
        <taxon>Malvaceae</taxon>
        <taxon>Malvoideae</taxon>
        <taxon>Gossypium</taxon>
    </lineage>
</organism>
<name>A0A5D2KGC5_GOSTO</name>
<evidence type="ECO:0000313" key="2">
    <source>
        <dbReference type="Proteomes" id="UP000322667"/>
    </source>
</evidence>
<evidence type="ECO:0000313" key="1">
    <source>
        <dbReference type="EMBL" id="TYH65850.1"/>
    </source>
</evidence>
<gene>
    <name evidence="1" type="ORF">ES332_D06G083600v1</name>
</gene>
<dbReference type="EMBL" id="CM017628">
    <property type="protein sequence ID" value="TYH65850.1"/>
    <property type="molecule type" value="Genomic_DNA"/>
</dbReference>
<keyword evidence="2" id="KW-1185">Reference proteome</keyword>
<sequence>MNTNRESEKSISIQLGFSLISSSTQEFVASFDRFHHSTSSVITNTRFLFPNVSPKMMFEKAAKSSGETFSDLYLWYTIFFYLV</sequence>
<accession>A0A5D2KGC5</accession>
<reference evidence="1 2" key="1">
    <citation type="submission" date="2019-07" db="EMBL/GenBank/DDBJ databases">
        <title>WGS assembly of Gossypium tomentosum.</title>
        <authorList>
            <person name="Chen Z.J."/>
            <person name="Sreedasyam A."/>
            <person name="Ando A."/>
            <person name="Song Q."/>
            <person name="De L."/>
            <person name="Hulse-Kemp A."/>
            <person name="Ding M."/>
            <person name="Ye W."/>
            <person name="Kirkbride R."/>
            <person name="Jenkins J."/>
            <person name="Plott C."/>
            <person name="Lovell J."/>
            <person name="Lin Y.-M."/>
            <person name="Vaughn R."/>
            <person name="Liu B."/>
            <person name="Li W."/>
            <person name="Simpson S."/>
            <person name="Scheffler B."/>
            <person name="Saski C."/>
            <person name="Grover C."/>
            <person name="Hu G."/>
            <person name="Conover J."/>
            <person name="Carlson J."/>
            <person name="Shu S."/>
            <person name="Boston L."/>
            <person name="Williams M."/>
            <person name="Peterson D."/>
            <person name="Mcgee K."/>
            <person name="Jones D."/>
            <person name="Wendel J."/>
            <person name="Stelly D."/>
            <person name="Grimwood J."/>
            <person name="Schmutz J."/>
        </authorList>
    </citation>
    <scope>NUCLEOTIDE SEQUENCE [LARGE SCALE GENOMIC DNA]</scope>
    <source>
        <strain evidence="1">7179.01</strain>
    </source>
</reference>